<evidence type="ECO:0000313" key="5">
    <source>
        <dbReference type="Proteomes" id="UP001202867"/>
    </source>
</evidence>
<keyword evidence="2" id="KW-0809">Transit peptide</keyword>
<gene>
    <name evidence="4" type="ORF">MWN33_15375</name>
</gene>
<dbReference type="PANTHER" id="PTHR21013">
    <property type="entry name" value="ATP SYNTHASE MITOCHONDRIAL F1 COMPLEX ASSEMBLY FACTOR 2/ATP12 PROTEIN, MITOCHONDRIAL PRECURSOR"/>
    <property type="match status" value="1"/>
</dbReference>
<dbReference type="InterPro" id="IPR042272">
    <property type="entry name" value="ATP12_ATP_synth-F1-assembly_N"/>
</dbReference>
<sequence length="249" mass="26828">MSDSDQRASASLGGERKLPKRFYTEAAARAADDGLFRVELDGRPVRTPGRNLVAVPGLALAQEMAGEWAAQGEIIDPLSMPLTRLVNSALDGVGAAMEEVGGEVVRYAGSDLLCYRADAPDQLVALQAELWDPLLDWMRESFSATFMLSEGVMHVAQPPRTLEIVAGLLPDDPLRLAALNLMTTLSGSALIALAVARGRLTAEEAWRAAHADEEVQERLWGTDAEALARRAARFRDFSAAARLFALLDG</sequence>
<dbReference type="Pfam" id="PF07542">
    <property type="entry name" value="ATP12"/>
    <property type="match status" value="1"/>
</dbReference>
<accession>A0ABT0DQ57</accession>
<dbReference type="Gene3D" id="1.10.3580.10">
    <property type="entry name" value="ATP12 ATPase"/>
    <property type="match status" value="1"/>
</dbReference>
<evidence type="ECO:0000256" key="2">
    <source>
        <dbReference type="ARBA" id="ARBA00022946"/>
    </source>
</evidence>
<protein>
    <submittedName>
        <fullName evidence="4">ATPase</fullName>
    </submittedName>
</protein>
<evidence type="ECO:0000256" key="1">
    <source>
        <dbReference type="ARBA" id="ARBA00008231"/>
    </source>
</evidence>
<dbReference type="InterPro" id="IPR011419">
    <property type="entry name" value="ATP12_ATP_synth-F1-assembly"/>
</dbReference>
<name>A0ABT0DQ57_9HYPH</name>
<reference evidence="5" key="1">
    <citation type="submission" date="2023-07" db="EMBL/GenBank/DDBJ databases">
        <title>Ancylobacter moscoviensis sp. nov., facultatively methylotrophic bacteria from activated sludge and the reclassification of Starkeya novella (Starkey 1934) Kelly et al. 2000 as Ancylobacter novellus comb. nov., Starkeya koreensis Im et al. 2006 as Ancylobacter koreensis comb.nov., Angulomicrobium tetraedrale Vasil'eva et al. 1986 as Ancylobacter tetraedralis comb. nov., Angulomicrobium amanitiforme Fritz et al. 2004 as Ancylobacter amanitiformis comb. nov. and Methylorhabdus multivorans Doronina et al. 1996 as Ancylobacter multivorans comb. nov. and emended description of the genus Ancylobacter.</title>
        <authorList>
            <person name="Doronina N."/>
            <person name="Chemodurova A."/>
            <person name="Grouzdev D."/>
            <person name="Koziaeva V."/>
            <person name="Shi W."/>
            <person name="Wu L."/>
            <person name="Kaparullina E."/>
        </authorList>
    </citation>
    <scope>NUCLEOTIDE SEQUENCE [LARGE SCALE GENOMIC DNA]</scope>
    <source>
        <strain evidence="5">Jip08</strain>
    </source>
</reference>
<dbReference type="PANTHER" id="PTHR21013:SF10">
    <property type="entry name" value="ATP SYNTHASE MITOCHONDRIAL F1 COMPLEX ASSEMBLY FACTOR 2"/>
    <property type="match status" value="1"/>
</dbReference>
<dbReference type="Gene3D" id="3.30.2180.10">
    <property type="entry name" value="ATP12-like"/>
    <property type="match status" value="1"/>
</dbReference>
<dbReference type="InterPro" id="IPR023335">
    <property type="entry name" value="ATP12_ortho_dom_sf"/>
</dbReference>
<organism evidence="4 5">
    <name type="scientific">Ancylobacter koreensis</name>
    <dbReference type="NCBI Taxonomy" id="266121"/>
    <lineage>
        <taxon>Bacteria</taxon>
        <taxon>Pseudomonadati</taxon>
        <taxon>Pseudomonadota</taxon>
        <taxon>Alphaproteobacteria</taxon>
        <taxon>Hyphomicrobiales</taxon>
        <taxon>Xanthobacteraceae</taxon>
        <taxon>Ancylobacter</taxon>
    </lineage>
</organism>
<dbReference type="Proteomes" id="UP001202867">
    <property type="component" value="Unassembled WGS sequence"/>
</dbReference>
<keyword evidence="5" id="KW-1185">Reference proteome</keyword>
<dbReference type="SUPFAM" id="SSF160909">
    <property type="entry name" value="ATP12-like"/>
    <property type="match status" value="1"/>
</dbReference>
<comment type="similarity">
    <text evidence="1">Belongs to the ATP12 family.</text>
</comment>
<dbReference type="EMBL" id="JALKCG010000007">
    <property type="protein sequence ID" value="MCK0209414.1"/>
    <property type="molecule type" value="Genomic_DNA"/>
</dbReference>
<comment type="caution">
    <text evidence="4">The sequence shown here is derived from an EMBL/GenBank/DDBJ whole genome shotgun (WGS) entry which is preliminary data.</text>
</comment>
<dbReference type="RefSeq" id="WP_247201924.1">
    <property type="nucleotide sequence ID" value="NZ_JALKCG010000007.1"/>
</dbReference>
<proteinExistence type="inferred from homology"/>
<evidence type="ECO:0000313" key="4">
    <source>
        <dbReference type="EMBL" id="MCK0209414.1"/>
    </source>
</evidence>
<evidence type="ECO:0000256" key="3">
    <source>
        <dbReference type="ARBA" id="ARBA00023186"/>
    </source>
</evidence>
<keyword evidence="3" id="KW-0143">Chaperone</keyword>